<evidence type="ECO:0000313" key="2">
    <source>
        <dbReference type="EMBL" id="CAG6702790.1"/>
    </source>
</evidence>
<evidence type="ECO:0000256" key="1">
    <source>
        <dbReference type="SAM" id="Phobius"/>
    </source>
</evidence>
<keyword evidence="1" id="KW-0472">Membrane</keyword>
<name>A0A8D8U918_9HEMI</name>
<proteinExistence type="predicted"/>
<evidence type="ECO:0008006" key="3">
    <source>
        <dbReference type="Google" id="ProtNLM"/>
    </source>
</evidence>
<dbReference type="AlphaFoldDB" id="A0A8D8U918"/>
<reference evidence="2" key="1">
    <citation type="submission" date="2021-05" db="EMBL/GenBank/DDBJ databases">
        <authorList>
            <person name="Alioto T."/>
            <person name="Alioto T."/>
            <person name="Gomez Garrido J."/>
        </authorList>
    </citation>
    <scope>NUCLEOTIDE SEQUENCE</scope>
</reference>
<keyword evidence="1" id="KW-1133">Transmembrane helix</keyword>
<keyword evidence="1" id="KW-0812">Transmembrane</keyword>
<accession>A0A8D8U918</accession>
<dbReference type="EMBL" id="HBUF01340652">
    <property type="protein sequence ID" value="CAG6702790.1"/>
    <property type="molecule type" value="Transcribed_RNA"/>
</dbReference>
<sequence>MKGQINSFFANLSYFENRMTFFDFQIELFRGSNNKAALFSVCIALSFCTISFSFLAVSKTTVLLDPCYLAWKKNKDRINDMSCNGSIAMTIQKIQPHPRSFFIFVNKAKISLVPSFEIRSVALPILFLSSFKSVYLKYWVRPFVHVPYITHHI</sequence>
<organism evidence="2">
    <name type="scientific">Cacopsylla melanoneura</name>
    <dbReference type="NCBI Taxonomy" id="428564"/>
    <lineage>
        <taxon>Eukaryota</taxon>
        <taxon>Metazoa</taxon>
        <taxon>Ecdysozoa</taxon>
        <taxon>Arthropoda</taxon>
        <taxon>Hexapoda</taxon>
        <taxon>Insecta</taxon>
        <taxon>Pterygota</taxon>
        <taxon>Neoptera</taxon>
        <taxon>Paraneoptera</taxon>
        <taxon>Hemiptera</taxon>
        <taxon>Sternorrhyncha</taxon>
        <taxon>Psylloidea</taxon>
        <taxon>Psyllidae</taxon>
        <taxon>Psyllinae</taxon>
        <taxon>Cacopsylla</taxon>
    </lineage>
</organism>
<protein>
    <recommendedName>
        <fullName evidence="3">Transmembrane protein</fullName>
    </recommendedName>
</protein>
<feature type="transmembrane region" description="Helical" evidence="1">
    <location>
        <begin position="36"/>
        <end position="57"/>
    </location>
</feature>